<comment type="caution">
    <text evidence="1">The sequence shown here is derived from an EMBL/GenBank/DDBJ whole genome shotgun (WGS) entry which is preliminary data.</text>
</comment>
<dbReference type="EMBL" id="QVTD01000003">
    <property type="protein sequence ID" value="RFU65428.1"/>
    <property type="molecule type" value="Genomic_DNA"/>
</dbReference>
<dbReference type="Gene3D" id="2.60.40.640">
    <property type="match status" value="1"/>
</dbReference>
<dbReference type="RefSeq" id="WP_117321604.1">
    <property type="nucleotide sequence ID" value="NZ_QVTD01000003.1"/>
</dbReference>
<dbReference type="PANTHER" id="PTHR40053">
    <property type="entry name" value="SPORULATION-CONTROL PROTEIN SPO0M"/>
    <property type="match status" value="1"/>
</dbReference>
<dbReference type="PANTHER" id="PTHR40053:SF1">
    <property type="entry name" value="SPORULATION-CONTROL PROTEIN SPO0M"/>
    <property type="match status" value="1"/>
</dbReference>
<gene>
    <name evidence="1" type="ORF">D0466_05925</name>
</gene>
<dbReference type="InterPro" id="IPR014752">
    <property type="entry name" value="Arrestin-like_C"/>
</dbReference>
<dbReference type="OrthoDB" id="2351239at2"/>
<sequence>MSVFNKVLASIGIGNTQVDTKLSKDTFRPGDIVTGVVSIKGGSVSQKIDEIYLSLHTSYVKEHDDKKFHQIATIERVRLNEPFEISPKENKEFPFSLKLPNETPVTYGKTKVWISTGLDIKNAIDPKDEDFIRIEPNPLVQSVFSALGELGFNLRNADCEEAPYRFRNRMPFIQEFEFVPLSGAYKGKLDELEAVLFVKNNDEAEVYFEIDRKGRGLAGLFAEALEMDETKVRGFISSSDIPVMAKKLDGIISRHV</sequence>
<reference evidence="1 2" key="1">
    <citation type="submission" date="2018-08" db="EMBL/GenBank/DDBJ databases">
        <title>Bacillus chawlae sp. nov., Bacillus glennii sp. nov., and Bacillus saganii sp. nov. Isolated from the Vehicle Assembly Building at Kennedy Space Center where the Viking Spacecraft were Assembled.</title>
        <authorList>
            <person name="Seuylemezian A."/>
            <person name="Vaishampayan P."/>
        </authorList>
    </citation>
    <scope>NUCLEOTIDE SEQUENCE [LARGE SCALE GENOMIC DNA]</scope>
    <source>
        <strain evidence="1 2">V44-8</strain>
    </source>
</reference>
<dbReference type="InterPro" id="IPR009776">
    <property type="entry name" value="Spore_0_M"/>
</dbReference>
<accession>A0A372LGJ0</accession>
<protein>
    <submittedName>
        <fullName evidence="1">Sporulation protein SpoOM</fullName>
    </submittedName>
</protein>
<evidence type="ECO:0000313" key="2">
    <source>
        <dbReference type="Proteomes" id="UP000262939"/>
    </source>
</evidence>
<dbReference type="Pfam" id="PF07070">
    <property type="entry name" value="Spo0M"/>
    <property type="match status" value="1"/>
</dbReference>
<proteinExistence type="predicted"/>
<keyword evidence="2" id="KW-1185">Reference proteome</keyword>
<evidence type="ECO:0000313" key="1">
    <source>
        <dbReference type="EMBL" id="RFU65428.1"/>
    </source>
</evidence>
<dbReference type="Proteomes" id="UP000262939">
    <property type="component" value="Unassembled WGS sequence"/>
</dbReference>
<dbReference type="AlphaFoldDB" id="A0A372LGJ0"/>
<organism evidence="1 2">
    <name type="scientific">Peribacillus glennii</name>
    <dbReference type="NCBI Taxonomy" id="2303991"/>
    <lineage>
        <taxon>Bacteria</taxon>
        <taxon>Bacillati</taxon>
        <taxon>Bacillota</taxon>
        <taxon>Bacilli</taxon>
        <taxon>Bacillales</taxon>
        <taxon>Bacillaceae</taxon>
        <taxon>Peribacillus</taxon>
    </lineage>
</organism>
<name>A0A372LGJ0_9BACI</name>